<proteinExistence type="predicted"/>
<dbReference type="Proteomes" id="UP000000262">
    <property type="component" value="Chromosome"/>
</dbReference>
<protein>
    <recommendedName>
        <fullName evidence="2">NFACT RNA-binding domain-containing protein</fullName>
    </recommendedName>
</protein>
<dbReference type="InterPro" id="IPR051608">
    <property type="entry name" value="RQC_Subunit_NEMF"/>
</dbReference>
<sequence length="644" mass="73480">MKKKASMNYLDVVAWIRKNEDLIGSTVQNVYYKDGLMWMKLKGKGSGTKALIAEPGRRIHLTPSPPEAPERLHPFAGGLRKFLKSAKLTSIKTVGYDRVVEMNFSKGGEVYKLMIELVPRGVIALLDPENKILYANEYKEMRDRSIKRGELYKPPPGPTFDPFNDLEELGERIKKGKDVVRGLVIGQKVPGDVAEEVLFRAGVAKDKKPSEVSLEELERIKAKIREVYEEALKGRAYLVRAESEPVAFEPFEPRLFISQGYHASEGDLDQIIDEYFANVKSEELEETLEERVRKEVEKLRKAMEEQLRLAEEYKKLSENYEKLATQLAANYAEIEEVLKDGKEYIMKFEDKEIVLKPDTNLDEYIRSLFSKSKEYEKKYKRALKAYEELKEEMDKVEEKVKEEIAKEIAKSRRREWYEKYHWLITSSGLLAIGGKDASQNEAVVRRYLEDDDIFMHAEVQGAPAVVLKTEGKEVTEKDLREAAFLTACYSKAWKEGRGSVDVFYVKGSQVSKSPPPGQYVAKGAFIIKGKREYVRDVPLRLALGVEMVEGGPRVIVGPEELVRERSFAYAVLVPGDVEKRKVAQKLKRLWTNKLKEPELKGAIEGLREEEIMERIPGKSKIVKVVVPMRKPEKSEEGEVSAGLG</sequence>
<organism evidence="3 4">
    <name type="scientific">Ignicoccus hospitalis (strain KIN4/I / DSM 18386 / JCM 14125)</name>
    <dbReference type="NCBI Taxonomy" id="453591"/>
    <lineage>
        <taxon>Archaea</taxon>
        <taxon>Thermoproteota</taxon>
        <taxon>Thermoprotei</taxon>
        <taxon>Desulfurococcales</taxon>
        <taxon>Desulfurococcaceae</taxon>
        <taxon>Ignicoccus</taxon>
    </lineage>
</organism>
<dbReference type="Pfam" id="PF05670">
    <property type="entry name" value="NFACT-R_1"/>
    <property type="match status" value="1"/>
</dbReference>
<keyword evidence="1" id="KW-0175">Coiled coil</keyword>
<dbReference type="PhylomeDB" id="A8ACD9"/>
<evidence type="ECO:0000313" key="3">
    <source>
        <dbReference type="EMBL" id="ABU82591.1"/>
    </source>
</evidence>
<dbReference type="InterPro" id="IPR008532">
    <property type="entry name" value="NFACT_RNA-bd"/>
</dbReference>
<evidence type="ECO:0000313" key="4">
    <source>
        <dbReference type="Proteomes" id="UP000000262"/>
    </source>
</evidence>
<dbReference type="EMBL" id="CP000816">
    <property type="protein sequence ID" value="ABU82591.1"/>
    <property type="molecule type" value="Genomic_DNA"/>
</dbReference>
<feature type="coiled-coil region" evidence="1">
    <location>
        <begin position="372"/>
        <end position="406"/>
    </location>
</feature>
<dbReference type="GO" id="GO:1990112">
    <property type="term" value="C:RQC complex"/>
    <property type="evidence" value="ECO:0007669"/>
    <property type="project" value="TreeGrafter"/>
</dbReference>
<dbReference type="Pfam" id="PF05833">
    <property type="entry name" value="NFACT_N"/>
    <property type="match status" value="1"/>
</dbReference>
<dbReference type="AlphaFoldDB" id="A8ACD9"/>
<keyword evidence="4" id="KW-1185">Reference proteome</keyword>
<dbReference type="GO" id="GO:0043023">
    <property type="term" value="F:ribosomal large subunit binding"/>
    <property type="evidence" value="ECO:0007669"/>
    <property type="project" value="TreeGrafter"/>
</dbReference>
<name>A8ACD9_IGNH4</name>
<dbReference type="KEGG" id="iho:Igni_1415"/>
<accession>A8ACD9</accession>
<dbReference type="GO" id="GO:0000049">
    <property type="term" value="F:tRNA binding"/>
    <property type="evidence" value="ECO:0007669"/>
    <property type="project" value="TreeGrafter"/>
</dbReference>
<dbReference type="OrthoDB" id="10943at2157"/>
<dbReference type="GO" id="GO:0072344">
    <property type="term" value="P:rescue of stalled ribosome"/>
    <property type="evidence" value="ECO:0007669"/>
    <property type="project" value="TreeGrafter"/>
</dbReference>
<evidence type="ECO:0000259" key="2">
    <source>
        <dbReference type="Pfam" id="PF05670"/>
    </source>
</evidence>
<feature type="coiled-coil region" evidence="1">
    <location>
        <begin position="285"/>
        <end position="337"/>
    </location>
</feature>
<dbReference type="STRING" id="453591.Igni_1415"/>
<reference evidence="3 4" key="1">
    <citation type="journal article" date="2008" name="Genome Biol.">
        <title>A genomic analysis of the archaeal system Ignicoccus hospitalis-Nanoarchaeum equitans.</title>
        <authorList>
            <person name="Podar M."/>
            <person name="Anderson I."/>
            <person name="Makarova K.S."/>
            <person name="Elkins J.G."/>
            <person name="Ivanova N."/>
            <person name="Wall M.A."/>
            <person name="Lykidis A."/>
            <person name="Mavromatis K."/>
            <person name="Sun H."/>
            <person name="Hudson M.E."/>
            <person name="Chen W."/>
            <person name="Deciu C."/>
            <person name="Hutchison D."/>
            <person name="Eads J.R."/>
            <person name="Anderson A."/>
            <person name="Fernandes F."/>
            <person name="Szeto E."/>
            <person name="Lapidus A."/>
            <person name="Kyrpides N.C."/>
            <person name="Saier M.H.Jr."/>
            <person name="Richardson P.M."/>
            <person name="Rachel R."/>
            <person name="Huber H."/>
            <person name="Eisen J.A."/>
            <person name="Koonin E.V."/>
            <person name="Keller M."/>
            <person name="Stetter K.O."/>
        </authorList>
    </citation>
    <scope>NUCLEOTIDE SEQUENCE [LARGE SCALE GENOMIC DNA]</scope>
    <source>
        <strain evidence="4">KIN4/I / DSM 18386 / JCM 14125</strain>
    </source>
</reference>
<gene>
    <name evidence="3" type="ordered locus">Igni_1415</name>
</gene>
<evidence type="ECO:0000256" key="1">
    <source>
        <dbReference type="SAM" id="Coils"/>
    </source>
</evidence>
<feature type="domain" description="NFACT RNA-binding" evidence="2">
    <location>
        <begin position="419"/>
        <end position="529"/>
    </location>
</feature>
<dbReference type="HOGENOM" id="CLU_003612_2_1_2"/>
<dbReference type="RefSeq" id="WP_012123555.1">
    <property type="nucleotide sequence ID" value="NC_009776.1"/>
</dbReference>
<dbReference type="PANTHER" id="PTHR15239:SF6">
    <property type="entry name" value="RIBOSOME QUALITY CONTROL COMPLEX SUBUNIT NEMF"/>
    <property type="match status" value="1"/>
</dbReference>
<dbReference type="PANTHER" id="PTHR15239">
    <property type="entry name" value="NUCLEAR EXPORT MEDIATOR FACTOR NEMF"/>
    <property type="match status" value="1"/>
</dbReference>
<dbReference type="Gene3D" id="2.30.310.10">
    <property type="entry name" value="ibrinogen binding protein from staphylococcus aureus domain"/>
    <property type="match status" value="1"/>
</dbReference>
<dbReference type="GeneID" id="5561790"/>
<dbReference type="eggNOG" id="arCOG01695">
    <property type="taxonomic scope" value="Archaea"/>
</dbReference>